<gene>
    <name evidence="1" type="ORF">ACFSCX_23725</name>
</gene>
<evidence type="ECO:0000313" key="2">
    <source>
        <dbReference type="Proteomes" id="UP001597214"/>
    </source>
</evidence>
<dbReference type="RefSeq" id="WP_377930735.1">
    <property type="nucleotide sequence ID" value="NZ_JBHUEM010000055.1"/>
</dbReference>
<dbReference type="EMBL" id="JBHUEM010000055">
    <property type="protein sequence ID" value="MFD1739495.1"/>
    <property type="molecule type" value="Genomic_DNA"/>
</dbReference>
<comment type="caution">
    <text evidence="1">The sequence shown here is derived from an EMBL/GenBank/DDBJ whole genome shotgun (WGS) entry which is preliminary data.</text>
</comment>
<protein>
    <submittedName>
        <fullName evidence="1">Uncharacterized protein</fullName>
    </submittedName>
</protein>
<name>A0ABW4LZC2_9BACI</name>
<accession>A0ABW4LZC2</accession>
<keyword evidence="2" id="KW-1185">Reference proteome</keyword>
<evidence type="ECO:0000313" key="1">
    <source>
        <dbReference type="EMBL" id="MFD1739495.1"/>
    </source>
</evidence>
<reference evidence="2" key="1">
    <citation type="journal article" date="2019" name="Int. J. Syst. Evol. Microbiol.">
        <title>The Global Catalogue of Microorganisms (GCM) 10K type strain sequencing project: providing services to taxonomists for standard genome sequencing and annotation.</title>
        <authorList>
            <consortium name="The Broad Institute Genomics Platform"/>
            <consortium name="The Broad Institute Genome Sequencing Center for Infectious Disease"/>
            <person name="Wu L."/>
            <person name="Ma J."/>
        </authorList>
    </citation>
    <scope>NUCLEOTIDE SEQUENCE [LARGE SCALE GENOMIC DNA]</scope>
    <source>
        <strain evidence="2">CCUG 49339</strain>
    </source>
</reference>
<organism evidence="1 2">
    <name type="scientific">Bacillus salitolerans</name>
    <dbReference type="NCBI Taxonomy" id="1437434"/>
    <lineage>
        <taxon>Bacteria</taxon>
        <taxon>Bacillati</taxon>
        <taxon>Bacillota</taxon>
        <taxon>Bacilli</taxon>
        <taxon>Bacillales</taxon>
        <taxon>Bacillaceae</taxon>
        <taxon>Bacillus</taxon>
    </lineage>
</organism>
<dbReference type="Proteomes" id="UP001597214">
    <property type="component" value="Unassembled WGS sequence"/>
</dbReference>
<proteinExistence type="predicted"/>
<sequence>MVLVGSGLDEDGDVGFVFIGPFDEVSEGEINVSSCTNTNGNSTSSDMVKIAKTNRKGTIILNKNGKMYVKEFKS</sequence>